<accession>A0A369C3I8</accession>
<protein>
    <submittedName>
        <fullName evidence="3">Uncharacterized protein DUF2846</fullName>
    </submittedName>
</protein>
<dbReference type="InterPro" id="IPR016596">
    <property type="entry name" value="UCP012335"/>
</dbReference>
<feature type="domain" description="DUF2846" evidence="2">
    <location>
        <begin position="40"/>
        <end position="125"/>
    </location>
</feature>
<name>A0A369C3I8_9GAMM</name>
<reference evidence="3 4" key="1">
    <citation type="submission" date="2018-07" db="EMBL/GenBank/DDBJ databases">
        <title>Genomic Encyclopedia of Type Strains, Phase IV (KMG-IV): sequencing the most valuable type-strain genomes for metagenomic binning, comparative biology and taxonomic classification.</title>
        <authorList>
            <person name="Goeker M."/>
        </authorList>
    </citation>
    <scope>NUCLEOTIDE SEQUENCE [LARGE SCALE GENOMIC DNA]</scope>
    <source>
        <strain evidence="3 4">DSM 26407</strain>
    </source>
</reference>
<dbReference type="RefSeq" id="WP_211314959.1">
    <property type="nucleotide sequence ID" value="NZ_QPJY01000008.1"/>
</dbReference>
<dbReference type="InterPro" id="IPR022548">
    <property type="entry name" value="DUF2846"/>
</dbReference>
<comment type="caution">
    <text evidence="3">The sequence shown here is derived from an EMBL/GenBank/DDBJ whole genome shotgun (WGS) entry which is preliminary data.</text>
</comment>
<proteinExistence type="predicted"/>
<dbReference type="AlphaFoldDB" id="A0A369C3I8"/>
<dbReference type="Pfam" id="PF11008">
    <property type="entry name" value="DUF2846"/>
    <property type="match status" value="1"/>
</dbReference>
<dbReference type="EMBL" id="QPJY01000008">
    <property type="protein sequence ID" value="RCX28131.1"/>
    <property type="molecule type" value="Genomic_DNA"/>
</dbReference>
<evidence type="ECO:0000313" key="4">
    <source>
        <dbReference type="Proteomes" id="UP000252707"/>
    </source>
</evidence>
<evidence type="ECO:0000256" key="1">
    <source>
        <dbReference type="SAM" id="SignalP"/>
    </source>
</evidence>
<sequence>MNKKLVLVICASLLSVGCATVPMENAEMSDKAKSFVPPSDGNAALYIYRSGIFGSALKKDVWVDGRCIGETAPNTFFHEEVKGGMEHKVSTESEFSPNDLLVRTESGRNYFVRQYIKLGVFVGGAGLELVDEEQGKADVSKLQMAIKGNCSK</sequence>
<dbReference type="Proteomes" id="UP000252707">
    <property type="component" value="Unassembled WGS sequence"/>
</dbReference>
<dbReference type="PIRSF" id="PIRSF012335">
    <property type="entry name" value="UCP012335"/>
    <property type="match status" value="1"/>
</dbReference>
<feature type="signal peptide" evidence="1">
    <location>
        <begin position="1"/>
        <end position="19"/>
    </location>
</feature>
<keyword evidence="1" id="KW-0732">Signal</keyword>
<dbReference type="PROSITE" id="PS51257">
    <property type="entry name" value="PROKAR_LIPOPROTEIN"/>
    <property type="match status" value="1"/>
</dbReference>
<feature type="chain" id="PRO_5016843521" evidence="1">
    <location>
        <begin position="20"/>
        <end position="152"/>
    </location>
</feature>
<evidence type="ECO:0000259" key="2">
    <source>
        <dbReference type="Pfam" id="PF11008"/>
    </source>
</evidence>
<organism evidence="3 4">
    <name type="scientific">Thioalbus denitrificans</name>
    <dbReference type="NCBI Taxonomy" id="547122"/>
    <lineage>
        <taxon>Bacteria</taxon>
        <taxon>Pseudomonadati</taxon>
        <taxon>Pseudomonadota</taxon>
        <taxon>Gammaproteobacteria</taxon>
        <taxon>Chromatiales</taxon>
        <taxon>Ectothiorhodospiraceae</taxon>
        <taxon>Thioalbus</taxon>
    </lineage>
</organism>
<evidence type="ECO:0000313" key="3">
    <source>
        <dbReference type="EMBL" id="RCX28131.1"/>
    </source>
</evidence>
<gene>
    <name evidence="3" type="ORF">DFQ59_108159</name>
</gene>
<keyword evidence="4" id="KW-1185">Reference proteome</keyword>